<keyword evidence="2" id="KW-1185">Reference proteome</keyword>
<dbReference type="Proteomes" id="UP000184423">
    <property type="component" value="Unassembled WGS sequence"/>
</dbReference>
<protein>
    <submittedName>
        <fullName evidence="1">Uncharacterized protein</fullName>
    </submittedName>
</protein>
<dbReference type="RefSeq" id="WP_027309239.1">
    <property type="nucleotide sequence ID" value="NZ_FQVG01000016.1"/>
</dbReference>
<sequence length="130" mass="14818">MPIDIRKVMMYFEEKFNLIYSKLDTLNNSFCICETITKSITREETIIIKPTTQNIIIKDIIVSSTFDDNPMCEIKVNFGLSYVIFVITKEQPTLHINLTNGILLKYNLPATAKIENGCSSASITLIYKTL</sequence>
<evidence type="ECO:0000313" key="1">
    <source>
        <dbReference type="EMBL" id="SHE79047.1"/>
    </source>
</evidence>
<organism evidence="1 2">
    <name type="scientific">Caloramator proteoclasticus DSM 10124</name>
    <dbReference type="NCBI Taxonomy" id="1121262"/>
    <lineage>
        <taxon>Bacteria</taxon>
        <taxon>Bacillati</taxon>
        <taxon>Bacillota</taxon>
        <taxon>Clostridia</taxon>
        <taxon>Eubacteriales</taxon>
        <taxon>Clostridiaceae</taxon>
        <taxon>Caloramator</taxon>
    </lineage>
</organism>
<proteinExistence type="predicted"/>
<gene>
    <name evidence="1" type="ORF">SAMN02746091_01127</name>
</gene>
<dbReference type="EMBL" id="FQVG01000016">
    <property type="protein sequence ID" value="SHE79047.1"/>
    <property type="molecule type" value="Genomic_DNA"/>
</dbReference>
<name>A0A1M4WCX6_9CLOT</name>
<reference evidence="2" key="1">
    <citation type="submission" date="2016-11" db="EMBL/GenBank/DDBJ databases">
        <authorList>
            <person name="Varghese N."/>
            <person name="Submissions S."/>
        </authorList>
    </citation>
    <scope>NUCLEOTIDE SEQUENCE [LARGE SCALE GENOMIC DNA]</scope>
    <source>
        <strain evidence="2">DSM 10124</strain>
    </source>
</reference>
<evidence type="ECO:0000313" key="2">
    <source>
        <dbReference type="Proteomes" id="UP000184423"/>
    </source>
</evidence>
<accession>A0A1M4WCX6</accession>
<dbReference type="AlphaFoldDB" id="A0A1M4WCX6"/>